<dbReference type="InterPro" id="IPR011545">
    <property type="entry name" value="DEAD/DEAH_box_helicase_dom"/>
</dbReference>
<dbReference type="GO" id="GO:0070478">
    <property type="term" value="P:nuclear-transcribed mRNA catabolic process, 3'-5' exonucleolytic nonsense-mediated decay"/>
    <property type="evidence" value="ECO:0007669"/>
    <property type="project" value="TreeGrafter"/>
</dbReference>
<feature type="domain" description="Helicase ATP-binding" evidence="10">
    <location>
        <begin position="329"/>
        <end position="466"/>
    </location>
</feature>
<dbReference type="InterPro" id="IPR001650">
    <property type="entry name" value="Helicase_C-like"/>
</dbReference>
<dbReference type="Pfam" id="PF00271">
    <property type="entry name" value="Helicase_C"/>
    <property type="match status" value="1"/>
</dbReference>
<keyword evidence="5" id="KW-0347">Helicase</keyword>
<keyword evidence="2" id="KW-0963">Cytoplasm</keyword>
<evidence type="ECO:0008006" key="14">
    <source>
        <dbReference type="Google" id="ProtNLM"/>
    </source>
</evidence>
<dbReference type="SMART" id="SM01142">
    <property type="entry name" value="DSHCT"/>
    <property type="match status" value="1"/>
</dbReference>
<dbReference type="InterPro" id="IPR014001">
    <property type="entry name" value="Helicase_ATP-bd"/>
</dbReference>
<dbReference type="GO" id="GO:0016787">
    <property type="term" value="F:hydrolase activity"/>
    <property type="evidence" value="ECO:0007669"/>
    <property type="project" value="UniProtKB-KW"/>
</dbReference>
<proteinExistence type="predicted"/>
<evidence type="ECO:0000256" key="5">
    <source>
        <dbReference type="ARBA" id="ARBA00022806"/>
    </source>
</evidence>
<sequence length="1305" mass="145796">MTDEASIAITMPNVEYDDEVSKAAECLFRSECVSTLLAPTINLKASSETCNLGIDTIISRGESLEPTTSLVPIINDDGNIVEFVEQSRASEEFGSSSVSMSLNRAPYKDSIMRTSVAHKVRGSSSNVPFSPGFGKGIDDILSGAEVPIDDENASKYNEKELEFLDFSTTLLNQAPGLKPVNLSENASGNQKAPEKEEIPSKPPPVIDLDSTNIFDLLDFVSSGAPNLPASKKSTDEQNKDENATKIEEIPIDSAEEKELEECITESLPHVKEDTRNYDLEASTSTNSTKKFAYANEINTLESYPEYEKLLPRMARKYPFTLDPFQQASVLCMERGESLFVAAHTSAGKTVVAEYAVAMCKVHKTRAIYTSPIKALSNQNFTPKLFCLIMTTEILRSMLYNGSEVIRDLEWVVFDEVHYINNEERGHVWEEVLIMLPSHVKIVMLSATVPNCVEFADWVGRIKNRRINVISTYRRPVPLEHFLYTGQDGKTKKDLFRIIDSTGTWLTKGYNEAVEAKEKLHAKQVHAHQNDRNRGGGGGQGRGGAHPPTRGGANGQFRGGANTGGGKNYPGKNDRNIYSNLINHMRECDQLPMVAFVFSRKRCDDNAQILQTMDLTTQVEKSHVRKFFQQCVEQLKGSDKMLPQVLQMRELCLRGFAVHHSGILPILKEVVELLFQKGYVKILFATETFAMGVNMPARCVVFDSIVKHDGTQKRILNAGEYIQMAGRAGRRGLDPTGTVIVLCKDPAVPQAADLQVLMNGAALRLESKFRVTYSMLLNLLRVEQLRIEDMLQRSYAESGSLREAREKRKNLEKLEQELRSMPPIDCATCEPTLAKTSFSTFGLRVYHDALCSFIYRVSDMWPKVSSEQSVSKLLNVGRFLIVSSAQNCFQNDVVLLLKELSSGSSRSLLIMASCDSLSSSDEALKQADAFSRLNATEKSWNEETCHLEGLAKFGINGARVPSSGRKLFRVCELSYSSLVAIVKKSLKSVQAVEVIAESDRRKLPRFRNEPVSDGVVKLINQLDGVAESLSKGEVEVYSMNELASMCSRVELDTPLVEIASLESTLSDPAVYPARHCTRFDQHMMLQREKVRYERRIETLKYELSSDALLLSDEYQNRLKVLEALGYVENEKMVSLRGRIACEIHHQELLITELILNNRFVTRSSAEVAAMLSALTCQYNSGKEIRFPPETIFAELQDNVTEIMMRLDQTASRFSARAAEVGCELRFDLMEVVYQWANGMPFAEIMQLTDAQEGLIVKCIQRLDEVCKDVRNAARIVGDPALLEKMEEVSASIRRDIVFAASLYTSV</sequence>
<dbReference type="Gene3D" id="1.10.3380.30">
    <property type="match status" value="2"/>
</dbReference>
<dbReference type="PANTHER" id="PTHR12131:SF1">
    <property type="entry name" value="ATP-DEPENDENT RNA HELICASE SUPV3L1, MITOCHONDRIAL-RELATED"/>
    <property type="match status" value="1"/>
</dbReference>
<evidence type="ECO:0000256" key="4">
    <source>
        <dbReference type="ARBA" id="ARBA00022801"/>
    </source>
</evidence>
<organism evidence="12 13">
    <name type="scientific">Caenorhabditis auriculariae</name>
    <dbReference type="NCBI Taxonomy" id="2777116"/>
    <lineage>
        <taxon>Eukaryota</taxon>
        <taxon>Metazoa</taxon>
        <taxon>Ecdysozoa</taxon>
        <taxon>Nematoda</taxon>
        <taxon>Chromadorea</taxon>
        <taxon>Rhabditida</taxon>
        <taxon>Rhabditina</taxon>
        <taxon>Rhabditomorpha</taxon>
        <taxon>Rhabditoidea</taxon>
        <taxon>Rhabditidae</taxon>
        <taxon>Peloderinae</taxon>
        <taxon>Caenorhabditis</taxon>
    </lineage>
</organism>
<dbReference type="InterPro" id="IPR016438">
    <property type="entry name" value="SKI2-like"/>
</dbReference>
<gene>
    <name evidence="12" type="ORF">CAUJ_LOCUS13965</name>
</gene>
<evidence type="ECO:0000313" key="13">
    <source>
        <dbReference type="Proteomes" id="UP000835052"/>
    </source>
</evidence>
<dbReference type="Pfam" id="PF00270">
    <property type="entry name" value="DEAD"/>
    <property type="match status" value="2"/>
</dbReference>
<feature type="compositionally biased region" description="Gly residues" evidence="9">
    <location>
        <begin position="551"/>
        <end position="567"/>
    </location>
</feature>
<dbReference type="PIRSF" id="PIRSF005198">
    <property type="entry name" value="Antiviral_helicase_SKI2"/>
    <property type="match status" value="1"/>
</dbReference>
<dbReference type="GO" id="GO:0055087">
    <property type="term" value="C:Ski complex"/>
    <property type="evidence" value="ECO:0007669"/>
    <property type="project" value="TreeGrafter"/>
</dbReference>
<feature type="compositionally biased region" description="Basic and acidic residues" evidence="9">
    <location>
        <begin position="232"/>
        <end position="247"/>
    </location>
</feature>
<feature type="compositionally biased region" description="Gly residues" evidence="9">
    <location>
        <begin position="534"/>
        <end position="543"/>
    </location>
</feature>
<dbReference type="SMART" id="SM00490">
    <property type="entry name" value="HELICc"/>
    <property type="match status" value="1"/>
</dbReference>
<name>A0A8S1HNK2_9PELO</name>
<dbReference type="PANTHER" id="PTHR12131">
    <property type="entry name" value="ATP-DEPENDENT RNA AND DNA HELICASE"/>
    <property type="match status" value="1"/>
</dbReference>
<comment type="caution">
    <text evidence="12">The sequence shown here is derived from an EMBL/GenBank/DDBJ whole genome shotgun (WGS) entry which is preliminary data.</text>
</comment>
<evidence type="ECO:0000256" key="8">
    <source>
        <dbReference type="ARBA" id="ARBA00047984"/>
    </source>
</evidence>
<dbReference type="Pfam" id="PF17911">
    <property type="entry name" value="Ski2_N"/>
    <property type="match status" value="1"/>
</dbReference>
<keyword evidence="7" id="KW-0694">RNA-binding</keyword>
<comment type="subcellular location">
    <subcellularLocation>
        <location evidence="1">Cytoplasm</location>
    </subcellularLocation>
</comment>
<evidence type="ECO:0000256" key="2">
    <source>
        <dbReference type="ARBA" id="ARBA00022490"/>
    </source>
</evidence>
<dbReference type="FunFam" id="1.10.3380.30:FF:000001">
    <property type="entry name" value="Ski2 ATP-dependent RNA helicase"/>
    <property type="match status" value="1"/>
</dbReference>
<dbReference type="CDD" id="cd18795">
    <property type="entry name" value="SF2_C_Ski2"/>
    <property type="match status" value="1"/>
</dbReference>
<dbReference type="OrthoDB" id="64767at2759"/>
<dbReference type="GO" id="GO:0003723">
    <property type="term" value="F:RNA binding"/>
    <property type="evidence" value="ECO:0007669"/>
    <property type="project" value="UniProtKB-KW"/>
</dbReference>
<dbReference type="PROSITE" id="PS51192">
    <property type="entry name" value="HELICASE_ATP_BIND_1"/>
    <property type="match status" value="1"/>
</dbReference>
<dbReference type="InterPro" id="IPR027417">
    <property type="entry name" value="P-loop_NTPase"/>
</dbReference>
<evidence type="ECO:0000259" key="10">
    <source>
        <dbReference type="PROSITE" id="PS51192"/>
    </source>
</evidence>
<dbReference type="GO" id="GO:0005524">
    <property type="term" value="F:ATP binding"/>
    <property type="evidence" value="ECO:0007669"/>
    <property type="project" value="UniProtKB-KW"/>
</dbReference>
<evidence type="ECO:0000313" key="12">
    <source>
        <dbReference type="EMBL" id="CAD6198058.1"/>
    </source>
</evidence>
<dbReference type="GO" id="GO:0003724">
    <property type="term" value="F:RNA helicase activity"/>
    <property type="evidence" value="ECO:0007669"/>
    <property type="project" value="UniProtKB-EC"/>
</dbReference>
<feature type="domain" description="Helicase C-terminal" evidence="11">
    <location>
        <begin position="607"/>
        <end position="779"/>
    </location>
</feature>
<dbReference type="SMART" id="SM00487">
    <property type="entry name" value="DEXDc"/>
    <property type="match status" value="1"/>
</dbReference>
<dbReference type="Proteomes" id="UP000835052">
    <property type="component" value="Unassembled WGS sequence"/>
</dbReference>
<dbReference type="InterPro" id="IPR050699">
    <property type="entry name" value="RNA-DNA_Helicase"/>
</dbReference>
<protein>
    <recommendedName>
        <fullName evidence="14">Helicase SKI2W</fullName>
    </recommendedName>
</protein>
<evidence type="ECO:0000256" key="7">
    <source>
        <dbReference type="ARBA" id="ARBA00022884"/>
    </source>
</evidence>
<dbReference type="Gene3D" id="3.40.50.300">
    <property type="entry name" value="P-loop containing nucleotide triphosphate hydrolases"/>
    <property type="match status" value="3"/>
</dbReference>
<dbReference type="Pfam" id="PF08148">
    <property type="entry name" value="DSHCT"/>
    <property type="match status" value="1"/>
</dbReference>
<keyword evidence="4" id="KW-0378">Hydrolase</keyword>
<evidence type="ECO:0000256" key="9">
    <source>
        <dbReference type="SAM" id="MobiDB-lite"/>
    </source>
</evidence>
<accession>A0A8S1HNK2</accession>
<evidence type="ECO:0000256" key="3">
    <source>
        <dbReference type="ARBA" id="ARBA00022741"/>
    </source>
</evidence>
<reference evidence="12" key="1">
    <citation type="submission" date="2020-10" db="EMBL/GenBank/DDBJ databases">
        <authorList>
            <person name="Kikuchi T."/>
        </authorList>
    </citation>
    <scope>NUCLEOTIDE SEQUENCE</scope>
    <source>
        <strain evidence="12">NKZ352</strain>
    </source>
</reference>
<dbReference type="InterPro" id="IPR040801">
    <property type="entry name" value="Ski2_N"/>
</dbReference>
<dbReference type="EMBL" id="CAJGYM010000114">
    <property type="protein sequence ID" value="CAD6198058.1"/>
    <property type="molecule type" value="Genomic_DNA"/>
</dbReference>
<evidence type="ECO:0000256" key="1">
    <source>
        <dbReference type="ARBA" id="ARBA00004496"/>
    </source>
</evidence>
<feature type="region of interest" description="Disordered" evidence="9">
    <location>
        <begin position="177"/>
        <end position="205"/>
    </location>
</feature>
<dbReference type="PROSITE" id="PS51194">
    <property type="entry name" value="HELICASE_CTER"/>
    <property type="match status" value="1"/>
</dbReference>
<keyword evidence="6" id="KW-0067">ATP-binding</keyword>
<dbReference type="InterPro" id="IPR012961">
    <property type="entry name" value="Ski2/MTR4_C"/>
</dbReference>
<dbReference type="SUPFAM" id="SSF52540">
    <property type="entry name" value="P-loop containing nucleoside triphosphate hydrolases"/>
    <property type="match status" value="1"/>
</dbReference>
<comment type="catalytic activity">
    <reaction evidence="8">
        <text>ATP + H2O = ADP + phosphate + H(+)</text>
        <dbReference type="Rhea" id="RHEA:13065"/>
        <dbReference type="ChEBI" id="CHEBI:15377"/>
        <dbReference type="ChEBI" id="CHEBI:15378"/>
        <dbReference type="ChEBI" id="CHEBI:30616"/>
        <dbReference type="ChEBI" id="CHEBI:43474"/>
        <dbReference type="ChEBI" id="CHEBI:456216"/>
        <dbReference type="EC" id="3.6.4.13"/>
    </reaction>
</comment>
<keyword evidence="13" id="KW-1185">Reference proteome</keyword>
<evidence type="ECO:0000256" key="6">
    <source>
        <dbReference type="ARBA" id="ARBA00022840"/>
    </source>
</evidence>
<keyword evidence="3" id="KW-0547">Nucleotide-binding</keyword>
<evidence type="ECO:0000259" key="11">
    <source>
        <dbReference type="PROSITE" id="PS51194"/>
    </source>
</evidence>
<feature type="region of interest" description="Disordered" evidence="9">
    <location>
        <begin position="225"/>
        <end position="247"/>
    </location>
</feature>
<feature type="region of interest" description="Disordered" evidence="9">
    <location>
        <begin position="519"/>
        <end position="572"/>
    </location>
</feature>